<organism evidence="2 3">
    <name type="scientific">Cetraspora pellucida</name>
    <dbReference type="NCBI Taxonomy" id="1433469"/>
    <lineage>
        <taxon>Eukaryota</taxon>
        <taxon>Fungi</taxon>
        <taxon>Fungi incertae sedis</taxon>
        <taxon>Mucoromycota</taxon>
        <taxon>Glomeromycotina</taxon>
        <taxon>Glomeromycetes</taxon>
        <taxon>Diversisporales</taxon>
        <taxon>Gigasporaceae</taxon>
        <taxon>Cetraspora</taxon>
    </lineage>
</organism>
<evidence type="ECO:0000313" key="3">
    <source>
        <dbReference type="Proteomes" id="UP000789759"/>
    </source>
</evidence>
<gene>
    <name evidence="2" type="ORF">CPELLU_LOCUS19322</name>
</gene>
<proteinExistence type="predicted"/>
<comment type="caution">
    <text evidence="2">The sequence shown here is derived from an EMBL/GenBank/DDBJ whole genome shotgun (WGS) entry which is preliminary data.</text>
</comment>
<dbReference type="AlphaFoldDB" id="A0A9N9PG73"/>
<sequence length="94" mass="10959">EMQITSNKKRSQEEITREADKDEVGKIALQFQTLDITSNGRHKGHRNQIKKEVVGQQKETTGKLKEKKCKTDEEAPKDEIIKDVQKELERVQKR</sequence>
<feature type="non-terminal residue" evidence="2">
    <location>
        <position position="1"/>
    </location>
</feature>
<feature type="region of interest" description="Disordered" evidence="1">
    <location>
        <begin position="1"/>
        <end position="21"/>
    </location>
</feature>
<name>A0A9N9PG73_9GLOM</name>
<feature type="region of interest" description="Disordered" evidence="1">
    <location>
        <begin position="36"/>
        <end position="76"/>
    </location>
</feature>
<reference evidence="2" key="1">
    <citation type="submission" date="2021-06" db="EMBL/GenBank/DDBJ databases">
        <authorList>
            <person name="Kallberg Y."/>
            <person name="Tangrot J."/>
            <person name="Rosling A."/>
        </authorList>
    </citation>
    <scope>NUCLEOTIDE SEQUENCE</scope>
    <source>
        <strain evidence="2">FL966</strain>
    </source>
</reference>
<evidence type="ECO:0000313" key="2">
    <source>
        <dbReference type="EMBL" id="CAG8817238.1"/>
    </source>
</evidence>
<dbReference type="EMBL" id="CAJVQA010045246">
    <property type="protein sequence ID" value="CAG8817238.1"/>
    <property type="molecule type" value="Genomic_DNA"/>
</dbReference>
<keyword evidence="3" id="KW-1185">Reference proteome</keyword>
<feature type="compositionally biased region" description="Basic and acidic residues" evidence="1">
    <location>
        <begin position="60"/>
        <end position="76"/>
    </location>
</feature>
<protein>
    <submittedName>
        <fullName evidence="2">12980_t:CDS:1</fullName>
    </submittedName>
</protein>
<dbReference type="Proteomes" id="UP000789759">
    <property type="component" value="Unassembled WGS sequence"/>
</dbReference>
<evidence type="ECO:0000256" key="1">
    <source>
        <dbReference type="SAM" id="MobiDB-lite"/>
    </source>
</evidence>
<accession>A0A9N9PG73</accession>
<feature type="compositionally biased region" description="Basic and acidic residues" evidence="1">
    <location>
        <begin position="10"/>
        <end position="21"/>
    </location>
</feature>